<accession>A0A560WGD7</accession>
<dbReference type="RefSeq" id="WP_144854584.1">
    <property type="nucleotide sequence ID" value="NZ_BAAAYT010000001.1"/>
</dbReference>
<sequence>MSSRHHTHVVVGGLAVLALAVGVPTAAMADTEDWLSIDNLPGVTDADLEDHIRSIDVPDIDPVSVPDIKPFEPEVTSDGGDTVVSLDTDVLFDFGKADLGDGAKDAVAEAVEDVPDGAKVRVEGHTDSVGPDRENQALSKQRAQAVADAIAASRDDLDLTVAGKGEKDPVEPNSQGGKDNPAGREKNRRVEIRYAD</sequence>
<name>A0A560WGD7_9MICO</name>
<feature type="compositionally biased region" description="Basic and acidic residues" evidence="5">
    <location>
        <begin position="122"/>
        <end position="135"/>
    </location>
</feature>
<keyword evidence="3" id="KW-0998">Cell outer membrane</keyword>
<dbReference type="OrthoDB" id="5166631at2"/>
<feature type="signal peptide" evidence="6">
    <location>
        <begin position="1"/>
        <end position="29"/>
    </location>
</feature>
<evidence type="ECO:0000256" key="5">
    <source>
        <dbReference type="SAM" id="MobiDB-lite"/>
    </source>
</evidence>
<proteinExistence type="predicted"/>
<evidence type="ECO:0000256" key="3">
    <source>
        <dbReference type="ARBA" id="ARBA00023237"/>
    </source>
</evidence>
<comment type="caution">
    <text evidence="8">The sequence shown here is derived from an EMBL/GenBank/DDBJ whole genome shotgun (WGS) entry which is preliminary data.</text>
</comment>
<dbReference type="PANTHER" id="PTHR30329">
    <property type="entry name" value="STATOR ELEMENT OF FLAGELLAR MOTOR COMPLEX"/>
    <property type="match status" value="1"/>
</dbReference>
<dbReference type="Gene3D" id="3.30.1330.60">
    <property type="entry name" value="OmpA-like domain"/>
    <property type="match status" value="1"/>
</dbReference>
<dbReference type="InterPro" id="IPR006665">
    <property type="entry name" value="OmpA-like"/>
</dbReference>
<protein>
    <submittedName>
        <fullName evidence="8">Outer membrane protein OmpA-like peptidoglycan-associated protein</fullName>
    </submittedName>
</protein>
<feature type="compositionally biased region" description="Low complexity" evidence="5">
    <location>
        <begin position="143"/>
        <end position="152"/>
    </location>
</feature>
<evidence type="ECO:0000256" key="4">
    <source>
        <dbReference type="PROSITE-ProRule" id="PRU00473"/>
    </source>
</evidence>
<dbReference type="PROSITE" id="PS51123">
    <property type="entry name" value="OMPA_2"/>
    <property type="match status" value="1"/>
</dbReference>
<feature type="compositionally biased region" description="Basic and acidic residues" evidence="5">
    <location>
        <begin position="181"/>
        <end position="196"/>
    </location>
</feature>
<reference evidence="8 9" key="1">
    <citation type="submission" date="2019-06" db="EMBL/GenBank/DDBJ databases">
        <title>Sequencing the genomes of 1000 actinobacteria strains.</title>
        <authorList>
            <person name="Klenk H.-P."/>
        </authorList>
    </citation>
    <scope>NUCLEOTIDE SEQUENCE [LARGE SCALE GENOMIC DNA]</scope>
    <source>
        <strain evidence="8 9">DSM 18935</strain>
    </source>
</reference>
<evidence type="ECO:0000256" key="2">
    <source>
        <dbReference type="ARBA" id="ARBA00023136"/>
    </source>
</evidence>
<evidence type="ECO:0000256" key="1">
    <source>
        <dbReference type="ARBA" id="ARBA00004442"/>
    </source>
</evidence>
<comment type="subcellular location">
    <subcellularLocation>
        <location evidence="1">Cell outer membrane</location>
    </subcellularLocation>
</comment>
<evidence type="ECO:0000313" key="9">
    <source>
        <dbReference type="Proteomes" id="UP000315628"/>
    </source>
</evidence>
<keyword evidence="6" id="KW-0732">Signal</keyword>
<dbReference type="PANTHER" id="PTHR30329:SF21">
    <property type="entry name" value="LIPOPROTEIN YIAD-RELATED"/>
    <property type="match status" value="1"/>
</dbReference>
<feature type="chain" id="PRO_5022070742" evidence="6">
    <location>
        <begin position="30"/>
        <end position="196"/>
    </location>
</feature>
<keyword evidence="9" id="KW-1185">Reference proteome</keyword>
<evidence type="ECO:0000259" key="7">
    <source>
        <dbReference type="PROSITE" id="PS51123"/>
    </source>
</evidence>
<evidence type="ECO:0000256" key="6">
    <source>
        <dbReference type="SAM" id="SignalP"/>
    </source>
</evidence>
<dbReference type="CDD" id="cd07185">
    <property type="entry name" value="OmpA_C-like"/>
    <property type="match status" value="1"/>
</dbReference>
<feature type="region of interest" description="Disordered" evidence="5">
    <location>
        <begin position="122"/>
        <end position="196"/>
    </location>
</feature>
<dbReference type="PRINTS" id="PR01021">
    <property type="entry name" value="OMPADOMAIN"/>
</dbReference>
<dbReference type="InterPro" id="IPR036737">
    <property type="entry name" value="OmpA-like_sf"/>
</dbReference>
<dbReference type="Pfam" id="PF00691">
    <property type="entry name" value="OmpA"/>
    <property type="match status" value="1"/>
</dbReference>
<dbReference type="SUPFAM" id="SSF103088">
    <property type="entry name" value="OmpA-like"/>
    <property type="match status" value="1"/>
</dbReference>
<dbReference type="GO" id="GO:0009279">
    <property type="term" value="C:cell outer membrane"/>
    <property type="evidence" value="ECO:0007669"/>
    <property type="project" value="UniProtKB-SubCell"/>
</dbReference>
<feature type="domain" description="OmpA-like" evidence="7">
    <location>
        <begin position="79"/>
        <end position="196"/>
    </location>
</feature>
<evidence type="ECO:0000313" key="8">
    <source>
        <dbReference type="EMBL" id="TWD16534.1"/>
    </source>
</evidence>
<dbReference type="EMBL" id="VIUW01000001">
    <property type="protein sequence ID" value="TWD16534.1"/>
    <property type="molecule type" value="Genomic_DNA"/>
</dbReference>
<dbReference type="Proteomes" id="UP000315628">
    <property type="component" value="Unassembled WGS sequence"/>
</dbReference>
<dbReference type="InterPro" id="IPR006664">
    <property type="entry name" value="OMP_bac"/>
</dbReference>
<gene>
    <name evidence="8" type="ORF">FB557_0057</name>
</gene>
<dbReference type="InterPro" id="IPR050330">
    <property type="entry name" value="Bact_OuterMem_StrucFunc"/>
</dbReference>
<organism evidence="8 9">
    <name type="scientific">Marihabitans asiaticum</name>
    <dbReference type="NCBI Taxonomy" id="415218"/>
    <lineage>
        <taxon>Bacteria</taxon>
        <taxon>Bacillati</taxon>
        <taxon>Actinomycetota</taxon>
        <taxon>Actinomycetes</taxon>
        <taxon>Micrococcales</taxon>
        <taxon>Intrasporangiaceae</taxon>
        <taxon>Marihabitans</taxon>
    </lineage>
</organism>
<keyword evidence="2 4" id="KW-0472">Membrane</keyword>
<dbReference type="AlphaFoldDB" id="A0A560WGD7"/>